<evidence type="ECO:0000313" key="2">
    <source>
        <dbReference type="EMBL" id="SHG67407.1"/>
    </source>
</evidence>
<dbReference type="Gene3D" id="2.60.40.3340">
    <property type="entry name" value="Domain of unknown function DUF4426"/>
    <property type="match status" value="1"/>
</dbReference>
<dbReference type="STRING" id="634436.SAMN05216361_2754"/>
<organism evidence="2 3">
    <name type="scientific">Marisediminitalea aggregata</name>
    <dbReference type="NCBI Taxonomy" id="634436"/>
    <lineage>
        <taxon>Bacteria</taxon>
        <taxon>Pseudomonadati</taxon>
        <taxon>Pseudomonadota</taxon>
        <taxon>Gammaproteobacteria</taxon>
        <taxon>Alteromonadales</taxon>
        <taxon>Alteromonadaceae</taxon>
        <taxon>Marisediminitalea</taxon>
    </lineage>
</organism>
<dbReference type="EMBL" id="FQWD01000004">
    <property type="protein sequence ID" value="SHG67407.1"/>
    <property type="molecule type" value="Genomic_DNA"/>
</dbReference>
<protein>
    <recommendedName>
        <fullName evidence="1">DUF4426 domain-containing protein</fullName>
    </recommendedName>
</protein>
<sequence length="146" mass="16622">MLSRMGRHIGLWICLATALVSFGSAAEQKMQLGEWDVHYIVVNSTFFSPEIAREYGIVRSKYNALVNISVLETDTQKAQIVGMEGSATNLLGTEKALTFKRVQEGEAIYYLAVLPFRDQETYRFAIRIQRGNDSQTLKFQQKMYVD</sequence>
<dbReference type="InterPro" id="IPR025218">
    <property type="entry name" value="DUF4426"/>
</dbReference>
<dbReference type="RefSeq" id="WP_073323392.1">
    <property type="nucleotide sequence ID" value="NZ_FQWD01000004.1"/>
</dbReference>
<name>A0A1M5LQQ4_9ALTE</name>
<dbReference type="Pfam" id="PF14467">
    <property type="entry name" value="DUF4426"/>
    <property type="match status" value="1"/>
</dbReference>
<dbReference type="Proteomes" id="UP000184520">
    <property type="component" value="Unassembled WGS sequence"/>
</dbReference>
<dbReference type="OrthoDB" id="8563353at2"/>
<dbReference type="AlphaFoldDB" id="A0A1M5LQQ4"/>
<feature type="domain" description="DUF4426" evidence="1">
    <location>
        <begin position="30"/>
        <end position="146"/>
    </location>
</feature>
<accession>A0A1M5LQQ4</accession>
<reference evidence="3" key="1">
    <citation type="submission" date="2016-11" db="EMBL/GenBank/DDBJ databases">
        <authorList>
            <person name="Varghese N."/>
            <person name="Submissions S."/>
        </authorList>
    </citation>
    <scope>NUCLEOTIDE SEQUENCE [LARGE SCALE GENOMIC DNA]</scope>
    <source>
        <strain evidence="3">CGMCC 1.8995</strain>
    </source>
</reference>
<gene>
    <name evidence="2" type="ORF">SAMN05216361_2754</name>
</gene>
<evidence type="ECO:0000313" key="3">
    <source>
        <dbReference type="Proteomes" id="UP000184520"/>
    </source>
</evidence>
<evidence type="ECO:0000259" key="1">
    <source>
        <dbReference type="Pfam" id="PF14467"/>
    </source>
</evidence>
<keyword evidence="3" id="KW-1185">Reference proteome</keyword>
<proteinExistence type="predicted"/>